<dbReference type="SMART" id="SM00448">
    <property type="entry name" value="REC"/>
    <property type="match status" value="1"/>
</dbReference>
<feature type="domain" description="HTH araC/xylS-type" evidence="12">
    <location>
        <begin position="406"/>
        <end position="505"/>
    </location>
</feature>
<dbReference type="SUPFAM" id="SSF52172">
    <property type="entry name" value="CheY-like"/>
    <property type="match status" value="1"/>
</dbReference>
<dbReference type="EMBL" id="BAABZQ010000001">
    <property type="protein sequence ID" value="GAA6502492.1"/>
    <property type="molecule type" value="Genomic_DNA"/>
</dbReference>
<evidence type="ECO:0000256" key="6">
    <source>
        <dbReference type="ARBA" id="ARBA00023015"/>
    </source>
</evidence>
<comment type="subcellular location">
    <subcellularLocation>
        <location evidence="1">Cytoplasm</location>
    </subcellularLocation>
</comment>
<dbReference type="PANTHER" id="PTHR42713:SF3">
    <property type="entry name" value="TRANSCRIPTIONAL REGULATORY PROTEIN HPTR"/>
    <property type="match status" value="1"/>
</dbReference>
<keyword evidence="3" id="KW-0963">Cytoplasm</keyword>
<dbReference type="Gene3D" id="1.10.10.60">
    <property type="entry name" value="Homeodomain-like"/>
    <property type="match status" value="2"/>
</dbReference>
<name>A0ABQ0C1K3_9FIRM</name>
<comment type="caution">
    <text evidence="14">The sequence shown here is derived from an EMBL/GenBank/DDBJ whole genome shotgun (WGS) entry which is preliminary data.</text>
</comment>
<keyword evidence="6" id="KW-0805">Transcription regulation</keyword>
<evidence type="ECO:0000259" key="12">
    <source>
        <dbReference type="PROSITE" id="PS01124"/>
    </source>
</evidence>
<proteinExistence type="predicted"/>
<evidence type="ECO:0000256" key="8">
    <source>
        <dbReference type="ARBA" id="ARBA00023163"/>
    </source>
</evidence>
<evidence type="ECO:0000256" key="11">
    <source>
        <dbReference type="SAM" id="Coils"/>
    </source>
</evidence>
<dbReference type="Pfam" id="PF12833">
    <property type="entry name" value="HTH_18"/>
    <property type="match status" value="1"/>
</dbReference>
<keyword evidence="5" id="KW-0902">Two-component regulatory system</keyword>
<feature type="modified residue" description="4-aspartylphosphate" evidence="10">
    <location>
        <position position="56"/>
    </location>
</feature>
<reference evidence="14 15" key="1">
    <citation type="submission" date="2024-04" db="EMBL/GenBank/DDBJ databases">
        <title>Defined microbial consortia suppress multidrug-resistant proinflammatory Enterobacteriaceae via ecological control.</title>
        <authorList>
            <person name="Furuichi M."/>
            <person name="Kawaguchi T."/>
            <person name="Pust M."/>
            <person name="Yasuma K."/>
            <person name="Plichta D."/>
            <person name="Hasegawa N."/>
            <person name="Ohya T."/>
            <person name="Bhattarai S."/>
            <person name="Sasajima S."/>
            <person name="Aoto Y."/>
            <person name="Tuganbaev T."/>
            <person name="Yaginuma M."/>
            <person name="Ueda M."/>
            <person name="Okahashi N."/>
            <person name="Amafuji K."/>
            <person name="Kiridooshi Y."/>
            <person name="Sugita K."/>
            <person name="Strazar M."/>
            <person name="Skelly A."/>
            <person name="Suda W."/>
            <person name="Hattori M."/>
            <person name="Nakamoto N."/>
            <person name="Caballero S."/>
            <person name="Norman J."/>
            <person name="Olle B."/>
            <person name="Tanoue T."/>
            <person name="Arita M."/>
            <person name="Bucci V."/>
            <person name="Atarashi K."/>
            <person name="Xavier R."/>
            <person name="Honda K."/>
        </authorList>
    </citation>
    <scope>NUCLEOTIDE SEQUENCE [LARGE SCALE GENOMIC DNA]</scope>
    <source>
        <strain evidence="15">k34-0107-D12</strain>
    </source>
</reference>
<evidence type="ECO:0000256" key="3">
    <source>
        <dbReference type="ARBA" id="ARBA00022490"/>
    </source>
</evidence>
<evidence type="ECO:0000256" key="2">
    <source>
        <dbReference type="ARBA" id="ARBA00018672"/>
    </source>
</evidence>
<dbReference type="InterPro" id="IPR051552">
    <property type="entry name" value="HptR"/>
</dbReference>
<dbReference type="SUPFAM" id="SSF46689">
    <property type="entry name" value="Homeodomain-like"/>
    <property type="match status" value="1"/>
</dbReference>
<gene>
    <name evidence="14" type="ORF">K340107D12_53080</name>
</gene>
<feature type="coiled-coil region" evidence="11">
    <location>
        <begin position="110"/>
        <end position="137"/>
    </location>
</feature>
<dbReference type="PROSITE" id="PS50110">
    <property type="entry name" value="RESPONSE_REGULATORY"/>
    <property type="match status" value="1"/>
</dbReference>
<evidence type="ECO:0000256" key="1">
    <source>
        <dbReference type="ARBA" id="ARBA00004496"/>
    </source>
</evidence>
<dbReference type="InterPro" id="IPR018060">
    <property type="entry name" value="HTH_AraC"/>
</dbReference>
<dbReference type="PROSITE" id="PS00041">
    <property type="entry name" value="HTH_ARAC_FAMILY_1"/>
    <property type="match status" value="1"/>
</dbReference>
<dbReference type="PANTHER" id="PTHR42713">
    <property type="entry name" value="HISTIDINE KINASE-RELATED"/>
    <property type="match status" value="1"/>
</dbReference>
<dbReference type="InterPro" id="IPR001789">
    <property type="entry name" value="Sig_transdc_resp-reg_receiver"/>
</dbReference>
<dbReference type="CDD" id="cd17536">
    <property type="entry name" value="REC_YesN-like"/>
    <property type="match status" value="1"/>
</dbReference>
<dbReference type="PRINTS" id="PR00032">
    <property type="entry name" value="HTHARAC"/>
</dbReference>
<dbReference type="Gene3D" id="3.40.50.2300">
    <property type="match status" value="1"/>
</dbReference>
<evidence type="ECO:0000256" key="4">
    <source>
        <dbReference type="ARBA" id="ARBA00022553"/>
    </source>
</evidence>
<dbReference type="InterPro" id="IPR011006">
    <property type="entry name" value="CheY-like_superfamily"/>
</dbReference>
<accession>A0ABQ0C1K3</accession>
<dbReference type="InterPro" id="IPR009057">
    <property type="entry name" value="Homeodomain-like_sf"/>
</dbReference>
<evidence type="ECO:0000256" key="9">
    <source>
        <dbReference type="ARBA" id="ARBA00024867"/>
    </source>
</evidence>
<evidence type="ECO:0000259" key="13">
    <source>
        <dbReference type="PROSITE" id="PS50110"/>
    </source>
</evidence>
<sequence length="513" mass="59340">MLKNVLIIDDEKIIRQGIRLSVPWEELGFKVIGEAETAMEALEKLDTCDIDLVLVDVQMPGMDGIEFIQEMRKNYPHLKALIISGHSNFEYIASALKLQVSDYLLKPINILKLLDTLKNIRAQIDKEEQEISVSREQRNIAGKMLAMRLIGRDFRNREEIDSYCNRCGIAYPLENYCVVSMKTNQFMSVLENIFSGQAQEFEKRFEDAMRAAIDEDMLFASLIGNYYAVVVKKEAVETVQNTLYREAQRIGMQITIGTGQVFENIYFMNISYLQANEMIDKKTRVVQSKEKALENRMTYLSEVLIQELEERNFEKVEGIVNEVFTDNFSVEPGKVLNWCIRSLCDIVEYFQLASYPEMEGITVVELQTISTLYFYVTLRTVYMKKIQKICRFLKDLKGNSNEAIVDKICGIVKKEYMDPELSLQDIAQRMNISYNYLSTVFKQINGKNFSAYLIDVKMSRAKQMVLEGSLKMYEIAEKVGYSNAKYFTEQFKKTVGMTPSEYKSSHNRSQKEV</sequence>
<dbReference type="InterPro" id="IPR020449">
    <property type="entry name" value="Tscrpt_reg_AraC-type_HTH"/>
</dbReference>
<dbReference type="PROSITE" id="PS01124">
    <property type="entry name" value="HTH_ARAC_FAMILY_2"/>
    <property type="match status" value="1"/>
</dbReference>
<feature type="domain" description="Response regulatory" evidence="13">
    <location>
        <begin position="4"/>
        <end position="121"/>
    </location>
</feature>
<evidence type="ECO:0000256" key="10">
    <source>
        <dbReference type="PROSITE-ProRule" id="PRU00169"/>
    </source>
</evidence>
<dbReference type="InterPro" id="IPR018062">
    <property type="entry name" value="HTH_AraC-typ_CS"/>
</dbReference>
<evidence type="ECO:0000313" key="14">
    <source>
        <dbReference type="EMBL" id="GAA6502492.1"/>
    </source>
</evidence>
<keyword evidence="8" id="KW-0804">Transcription</keyword>
<protein>
    <recommendedName>
        <fullName evidence="2">Stage 0 sporulation protein A homolog</fullName>
    </recommendedName>
</protein>
<dbReference type="RefSeq" id="WP_227211401.1">
    <property type="nucleotide sequence ID" value="NZ_BAABZQ010000001.1"/>
</dbReference>
<dbReference type="SMART" id="SM00342">
    <property type="entry name" value="HTH_ARAC"/>
    <property type="match status" value="1"/>
</dbReference>
<keyword evidence="11" id="KW-0175">Coiled coil</keyword>
<keyword evidence="15" id="KW-1185">Reference proteome</keyword>
<keyword evidence="4 10" id="KW-0597">Phosphoprotein</keyword>
<comment type="function">
    <text evidence="9">May play the central regulatory role in sporulation. It may be an element of the effector pathway responsible for the activation of sporulation genes in response to nutritional stress. Spo0A may act in concert with spo0H (a sigma factor) to control the expression of some genes that are critical to the sporulation process.</text>
</comment>
<keyword evidence="7" id="KW-0238">DNA-binding</keyword>
<evidence type="ECO:0000256" key="5">
    <source>
        <dbReference type="ARBA" id="ARBA00023012"/>
    </source>
</evidence>
<dbReference type="Pfam" id="PF00072">
    <property type="entry name" value="Response_reg"/>
    <property type="match status" value="1"/>
</dbReference>
<evidence type="ECO:0000313" key="15">
    <source>
        <dbReference type="Proteomes" id="UP001600941"/>
    </source>
</evidence>
<organism evidence="14 15">
    <name type="scientific">Blautia parvula</name>
    <dbReference type="NCBI Taxonomy" id="2877527"/>
    <lineage>
        <taxon>Bacteria</taxon>
        <taxon>Bacillati</taxon>
        <taxon>Bacillota</taxon>
        <taxon>Clostridia</taxon>
        <taxon>Lachnospirales</taxon>
        <taxon>Lachnospiraceae</taxon>
        <taxon>Blautia</taxon>
    </lineage>
</organism>
<dbReference type="Proteomes" id="UP001600941">
    <property type="component" value="Unassembled WGS sequence"/>
</dbReference>
<evidence type="ECO:0000256" key="7">
    <source>
        <dbReference type="ARBA" id="ARBA00023125"/>
    </source>
</evidence>